<feature type="region of interest" description="Disordered" evidence="2">
    <location>
        <begin position="264"/>
        <end position="311"/>
    </location>
</feature>
<name>A0AA88U2T1_9ASTE</name>
<feature type="compositionally biased region" description="Basic and acidic residues" evidence="2">
    <location>
        <begin position="136"/>
        <end position="154"/>
    </location>
</feature>
<feature type="region of interest" description="Disordered" evidence="2">
    <location>
        <begin position="133"/>
        <end position="171"/>
    </location>
</feature>
<keyword evidence="1" id="KW-0479">Metal-binding</keyword>
<comment type="caution">
    <text evidence="3">The sequence shown here is derived from an EMBL/GenBank/DDBJ whole genome shotgun (WGS) entry which is preliminary data.</text>
</comment>
<dbReference type="EMBL" id="JAVXUO010002766">
    <property type="protein sequence ID" value="KAK2969913.1"/>
    <property type="molecule type" value="Genomic_DNA"/>
</dbReference>
<evidence type="ECO:0000313" key="4">
    <source>
        <dbReference type="Proteomes" id="UP001187471"/>
    </source>
</evidence>
<evidence type="ECO:0000313" key="3">
    <source>
        <dbReference type="EMBL" id="KAK2969913.1"/>
    </source>
</evidence>
<reference evidence="3" key="1">
    <citation type="submission" date="2022-12" db="EMBL/GenBank/DDBJ databases">
        <title>Draft genome assemblies for two species of Escallonia (Escalloniales).</title>
        <authorList>
            <person name="Chanderbali A."/>
            <person name="Dervinis C."/>
            <person name="Anghel I."/>
            <person name="Soltis D."/>
            <person name="Soltis P."/>
            <person name="Zapata F."/>
        </authorList>
    </citation>
    <scope>NUCLEOTIDE SEQUENCE</scope>
    <source>
        <strain evidence="3">UCBG92.1500</strain>
        <tissue evidence="3">Leaf</tissue>
    </source>
</reference>
<keyword evidence="4" id="KW-1185">Reference proteome</keyword>
<evidence type="ECO:0000256" key="2">
    <source>
        <dbReference type="SAM" id="MobiDB-lite"/>
    </source>
</evidence>
<dbReference type="PANTHER" id="PTHR45811:SF49">
    <property type="entry name" value="OS04G0667600 PROTEIN"/>
    <property type="match status" value="1"/>
</dbReference>
<feature type="region of interest" description="Disordered" evidence="2">
    <location>
        <begin position="71"/>
        <end position="106"/>
    </location>
</feature>
<feature type="compositionally biased region" description="Basic and acidic residues" evidence="2">
    <location>
        <begin position="290"/>
        <end position="311"/>
    </location>
</feature>
<dbReference type="Proteomes" id="UP001187471">
    <property type="component" value="Unassembled WGS sequence"/>
</dbReference>
<dbReference type="InterPro" id="IPR051863">
    <property type="entry name" value="HIPP"/>
</dbReference>
<feature type="compositionally biased region" description="Low complexity" evidence="2">
    <location>
        <begin position="155"/>
        <end position="170"/>
    </location>
</feature>
<dbReference type="AlphaFoldDB" id="A0AA88U2T1"/>
<evidence type="ECO:0000256" key="1">
    <source>
        <dbReference type="ARBA" id="ARBA00022723"/>
    </source>
</evidence>
<dbReference type="Gene3D" id="3.30.70.100">
    <property type="match status" value="1"/>
</dbReference>
<dbReference type="GO" id="GO:0046872">
    <property type="term" value="F:metal ion binding"/>
    <property type="evidence" value="ECO:0007669"/>
    <property type="project" value="UniProtKB-KW"/>
</dbReference>
<proteinExistence type="predicted"/>
<dbReference type="PANTHER" id="PTHR45811">
    <property type="entry name" value="COPPER TRANSPORT PROTEIN FAMILY-RELATED"/>
    <property type="match status" value="1"/>
</dbReference>
<sequence length="335" mass="36582">MLTASKCNSDGAFSTKPHGIHSMVVTNDNFEVMKECQSKFFVKSYSPAGDLSNGGISTYAYSGLARKNNSEVPTLVKETDPGDQGKDRGTRGNMVPEKTGSSDVNNFESFANLSSVENSKEVANVETSIGSAALEKGTEGNKSSLRDTTTKDKSLSSNESASSDSGRESSFISVSPLGMAPLTNLDAKSVAPMMSAELNTSSVPKAATSKVVLKLEFHHEKSKQKATQKVSNLSDFSNSERELCMKFATVESIAMDPKDKKLTVTGHRSRNCHPEIVSVGPAQDPEKEEEEPKKEEAKKPEEKKKDTKEEVKFFPPYYRQPPYYHMLVLFPNPKA</sequence>
<organism evidence="3 4">
    <name type="scientific">Escallonia rubra</name>
    <dbReference type="NCBI Taxonomy" id="112253"/>
    <lineage>
        <taxon>Eukaryota</taxon>
        <taxon>Viridiplantae</taxon>
        <taxon>Streptophyta</taxon>
        <taxon>Embryophyta</taxon>
        <taxon>Tracheophyta</taxon>
        <taxon>Spermatophyta</taxon>
        <taxon>Magnoliopsida</taxon>
        <taxon>eudicotyledons</taxon>
        <taxon>Gunneridae</taxon>
        <taxon>Pentapetalae</taxon>
        <taxon>asterids</taxon>
        <taxon>campanulids</taxon>
        <taxon>Escalloniales</taxon>
        <taxon>Escalloniaceae</taxon>
        <taxon>Escallonia</taxon>
    </lineage>
</organism>
<feature type="compositionally biased region" description="Basic and acidic residues" evidence="2">
    <location>
        <begin position="77"/>
        <end position="90"/>
    </location>
</feature>
<gene>
    <name evidence="3" type="ORF">RJ640_000526</name>
</gene>
<accession>A0AA88U2T1</accession>
<protein>
    <submittedName>
        <fullName evidence="3">Uncharacterized protein</fullName>
    </submittedName>
</protein>